<dbReference type="SUPFAM" id="SSF50104">
    <property type="entry name" value="Translation proteins SH3-like domain"/>
    <property type="match status" value="1"/>
</dbReference>
<comment type="similarity">
    <text evidence="1 4">Belongs to the bacterial ribosomal protein bL19 family.</text>
</comment>
<dbReference type="AlphaFoldDB" id="A0A1V5MIF9"/>
<dbReference type="Pfam" id="PF01245">
    <property type="entry name" value="Ribosomal_L19"/>
    <property type="match status" value="1"/>
</dbReference>
<evidence type="ECO:0000256" key="3">
    <source>
        <dbReference type="ARBA" id="ARBA00023274"/>
    </source>
</evidence>
<reference evidence="5" key="1">
    <citation type="submission" date="2017-02" db="EMBL/GenBank/DDBJ databases">
        <title>Delving into the versatile metabolic prowess of the omnipresent phylum Bacteroidetes.</title>
        <authorList>
            <person name="Nobu M.K."/>
            <person name="Mei R."/>
            <person name="Narihiro T."/>
            <person name="Kuroda K."/>
            <person name="Liu W.-T."/>
        </authorList>
    </citation>
    <scope>NUCLEOTIDE SEQUENCE</scope>
    <source>
        <strain evidence="5">ADurb.Bin417</strain>
    </source>
</reference>
<evidence type="ECO:0000256" key="1">
    <source>
        <dbReference type="ARBA" id="ARBA00005781"/>
    </source>
</evidence>
<dbReference type="GO" id="GO:0022625">
    <property type="term" value="C:cytosolic large ribosomal subunit"/>
    <property type="evidence" value="ECO:0007669"/>
    <property type="project" value="TreeGrafter"/>
</dbReference>
<proteinExistence type="inferred from homology"/>
<dbReference type="InterPro" id="IPR038657">
    <property type="entry name" value="Ribosomal_bL19_sf"/>
</dbReference>
<comment type="caution">
    <text evidence="5">The sequence shown here is derived from an EMBL/GenBank/DDBJ whole genome shotgun (WGS) entry which is preliminary data.</text>
</comment>
<sequence length="104" mass="11592">MNADIIRSIEQGYQRELPRVQPGDEVALHLKVVEGGKERTQVFRGTVIALRGSGNGATMTVRKISYGEGVERIVPLNSPNLKKLEVITADRARRAKLYHLRQAV</sequence>
<dbReference type="Gene3D" id="2.30.30.790">
    <property type="match status" value="1"/>
</dbReference>
<dbReference type="PRINTS" id="PR00061">
    <property type="entry name" value="RIBOSOMALL19"/>
</dbReference>
<dbReference type="EMBL" id="MWAK01000084">
    <property type="protein sequence ID" value="OPZ92591.1"/>
    <property type="molecule type" value="Genomic_DNA"/>
</dbReference>
<accession>A0A1V5MIF9</accession>
<dbReference type="InterPro" id="IPR008991">
    <property type="entry name" value="Translation_prot_SH3-like_sf"/>
</dbReference>
<keyword evidence="3 4" id="KW-0687">Ribonucleoprotein</keyword>
<organism evidence="5">
    <name type="scientific">candidate division TA06 bacterium ADurb.Bin417</name>
    <dbReference type="NCBI Taxonomy" id="1852828"/>
    <lineage>
        <taxon>Bacteria</taxon>
        <taxon>Bacteria division TA06</taxon>
    </lineage>
</organism>
<comment type="function">
    <text evidence="4">This protein is located at the 30S-50S ribosomal subunit interface and may play a role in the structure and function of the aminoacyl-tRNA binding site.</text>
</comment>
<dbReference type="PANTHER" id="PTHR15680">
    <property type="entry name" value="RIBOSOMAL PROTEIN L19"/>
    <property type="match status" value="1"/>
</dbReference>
<evidence type="ECO:0000256" key="4">
    <source>
        <dbReference type="RuleBase" id="RU000559"/>
    </source>
</evidence>
<protein>
    <recommendedName>
        <fullName evidence="4">50S ribosomal protein L19</fullName>
    </recommendedName>
</protein>
<dbReference type="GO" id="GO:0006412">
    <property type="term" value="P:translation"/>
    <property type="evidence" value="ECO:0007669"/>
    <property type="project" value="InterPro"/>
</dbReference>
<dbReference type="GO" id="GO:0003735">
    <property type="term" value="F:structural constituent of ribosome"/>
    <property type="evidence" value="ECO:0007669"/>
    <property type="project" value="InterPro"/>
</dbReference>
<gene>
    <name evidence="5" type="primary">rplS</name>
    <name evidence="5" type="ORF">BWY73_00735</name>
</gene>
<name>A0A1V5MIF9_UNCT6</name>
<dbReference type="NCBIfam" id="TIGR01024">
    <property type="entry name" value="rplS_bact"/>
    <property type="match status" value="1"/>
</dbReference>
<dbReference type="PANTHER" id="PTHR15680:SF9">
    <property type="entry name" value="LARGE RIBOSOMAL SUBUNIT PROTEIN BL19M"/>
    <property type="match status" value="1"/>
</dbReference>
<dbReference type="Proteomes" id="UP000485484">
    <property type="component" value="Unassembled WGS sequence"/>
</dbReference>
<dbReference type="InterPro" id="IPR001857">
    <property type="entry name" value="Ribosomal_bL19"/>
</dbReference>
<keyword evidence="2 5" id="KW-0689">Ribosomal protein</keyword>
<evidence type="ECO:0000256" key="2">
    <source>
        <dbReference type="ARBA" id="ARBA00022980"/>
    </source>
</evidence>
<evidence type="ECO:0000313" key="5">
    <source>
        <dbReference type="EMBL" id="OPZ92591.1"/>
    </source>
</evidence>
<dbReference type="PIRSF" id="PIRSF002191">
    <property type="entry name" value="Ribosomal_L19"/>
    <property type="match status" value="1"/>
</dbReference>